<dbReference type="Pfam" id="PF00753">
    <property type="entry name" value="Lactamase_B"/>
    <property type="match status" value="1"/>
</dbReference>
<accession>A0AA43U8U8</accession>
<proteinExistence type="predicted"/>
<dbReference type="InterPro" id="IPR036866">
    <property type="entry name" value="RibonucZ/Hydroxyglut_hydro"/>
</dbReference>
<dbReference type="InterPro" id="IPR035681">
    <property type="entry name" value="ComA-like_MBL"/>
</dbReference>
<dbReference type="SUPFAM" id="SSF56281">
    <property type="entry name" value="Metallo-hydrolase/oxidoreductase"/>
    <property type="match status" value="1"/>
</dbReference>
<dbReference type="Proteomes" id="UP001168575">
    <property type="component" value="Unassembled WGS sequence"/>
</dbReference>
<evidence type="ECO:0000313" key="3">
    <source>
        <dbReference type="Proteomes" id="UP001168575"/>
    </source>
</evidence>
<dbReference type="AlphaFoldDB" id="A0AA43U8U8"/>
<dbReference type="InterPro" id="IPR052159">
    <property type="entry name" value="Competence_DNA_uptake"/>
</dbReference>
<feature type="domain" description="Metallo-beta-lactamase" evidence="1">
    <location>
        <begin position="66"/>
        <end position="258"/>
    </location>
</feature>
<reference evidence="2" key="1">
    <citation type="submission" date="2023-07" db="EMBL/GenBank/DDBJ databases">
        <title>Between Cages and Wild: Unraveling the Impact of Captivity on Animal Microbiomes and Antimicrobial Resistance.</title>
        <authorList>
            <person name="Schmartz G.P."/>
            <person name="Rehner J."/>
            <person name="Schuff M.J."/>
            <person name="Becker S.L."/>
            <person name="Kravczyk M."/>
            <person name="Gurevich A."/>
            <person name="Francke R."/>
            <person name="Mueller R."/>
            <person name="Keller V."/>
            <person name="Keller A."/>
        </authorList>
    </citation>
    <scope>NUCLEOTIDE SEQUENCE</scope>
    <source>
        <strain evidence="2">S12M_St_49</strain>
    </source>
</reference>
<dbReference type="InterPro" id="IPR001279">
    <property type="entry name" value="Metallo-B-lactamas"/>
</dbReference>
<keyword evidence="3" id="KW-1185">Reference proteome</keyword>
<evidence type="ECO:0000313" key="2">
    <source>
        <dbReference type="EMBL" id="MDO4841545.1"/>
    </source>
</evidence>
<dbReference type="SMART" id="SM00849">
    <property type="entry name" value="Lactamase_B"/>
    <property type="match status" value="1"/>
</dbReference>
<evidence type="ECO:0000259" key="1">
    <source>
        <dbReference type="SMART" id="SM00849"/>
    </source>
</evidence>
<name>A0AA43U8U8_9ACTN</name>
<dbReference type="Gene3D" id="3.60.15.10">
    <property type="entry name" value="Ribonuclease Z/Hydroxyacylglutathione hydrolase-like"/>
    <property type="match status" value="1"/>
</dbReference>
<dbReference type="PANTHER" id="PTHR30619">
    <property type="entry name" value="DNA INTERNALIZATION/COMPETENCE PROTEIN COMEC/REC2"/>
    <property type="match status" value="1"/>
</dbReference>
<sequence length="308" mass="33393">MINTSKKSCITKIVAVLAAFLLAISALFVSGCTKVNVNFTDSSSKAQAANFSSTGELKVRFVDVGQGDCALISFDNHWMMIDGGKPSASSVVHTVLNRLGVTEIEYMVASHPDSDHSGGLAGALNLVKVDHFMCSTTESDTTTWKNIKKQVEEQGLEIEVPKVGDTFKLGDATVTILGPTDTFESDNNNSIVLRIDYGNKSFLFTGDMEHESENSMLKAGTNVKADVLKVSHHGSRTASSVKFLKQVSPEYAVISCGKDNDYGHPHEETLKHLKKVNTTVLRTDELGDIIFTTDGNSLDYTSTDKITE</sequence>
<dbReference type="EMBL" id="JAUMVS010000025">
    <property type="protein sequence ID" value="MDO4841545.1"/>
    <property type="molecule type" value="Genomic_DNA"/>
</dbReference>
<protein>
    <submittedName>
        <fullName evidence="2">ComEC/Rec2 family competence protein</fullName>
    </submittedName>
</protein>
<comment type="caution">
    <text evidence="2">The sequence shown here is derived from an EMBL/GenBank/DDBJ whole genome shotgun (WGS) entry which is preliminary data.</text>
</comment>
<gene>
    <name evidence="2" type="ORF">Q3982_02580</name>
</gene>
<dbReference type="CDD" id="cd07731">
    <property type="entry name" value="ComA-like_MBL-fold"/>
    <property type="match status" value="1"/>
</dbReference>
<organism evidence="2 3">
    <name type="scientific">Phoenicibacter congonensis</name>
    <dbReference type="NCBI Taxonomy" id="1944646"/>
    <lineage>
        <taxon>Bacteria</taxon>
        <taxon>Bacillati</taxon>
        <taxon>Actinomycetota</taxon>
        <taxon>Coriobacteriia</taxon>
        <taxon>Eggerthellales</taxon>
        <taxon>Eggerthellaceae</taxon>
        <taxon>Phoenicibacter</taxon>
    </lineage>
</organism>
<dbReference type="PANTHER" id="PTHR30619:SF1">
    <property type="entry name" value="RECOMBINATION PROTEIN 2"/>
    <property type="match status" value="1"/>
</dbReference>
<dbReference type="PROSITE" id="PS51257">
    <property type="entry name" value="PROKAR_LIPOPROTEIN"/>
    <property type="match status" value="1"/>
</dbReference>